<evidence type="ECO:0000256" key="4">
    <source>
        <dbReference type="ARBA" id="ARBA00022833"/>
    </source>
</evidence>
<dbReference type="InterPro" id="IPR051453">
    <property type="entry name" value="MBL_Glyoxalase_II"/>
</dbReference>
<accession>D9QVK1</accession>
<dbReference type="PANTHER" id="PTHR46233:SF3">
    <property type="entry name" value="HYDROXYACYLGLUTATHIONE HYDROLASE GLOC"/>
    <property type="match status" value="1"/>
</dbReference>
<keyword evidence="2" id="KW-0479">Metal-binding</keyword>
<dbReference type="CDD" id="cd06262">
    <property type="entry name" value="metallo-hydrolase-like_MBL-fold"/>
    <property type="match status" value="1"/>
</dbReference>
<comment type="cofactor">
    <cofactor evidence="1">
        <name>Zn(2+)</name>
        <dbReference type="ChEBI" id="CHEBI:29105"/>
    </cofactor>
</comment>
<organism evidence="6 7">
    <name type="scientific">Acetohalobium arabaticum (strain ATCC 49924 / DSM 5501 / Z-7288)</name>
    <dbReference type="NCBI Taxonomy" id="574087"/>
    <lineage>
        <taxon>Bacteria</taxon>
        <taxon>Bacillati</taxon>
        <taxon>Bacillota</taxon>
        <taxon>Clostridia</taxon>
        <taxon>Halanaerobiales</taxon>
        <taxon>Halobacteroidaceae</taxon>
        <taxon>Acetohalobium</taxon>
    </lineage>
</organism>
<evidence type="ECO:0000256" key="3">
    <source>
        <dbReference type="ARBA" id="ARBA00022801"/>
    </source>
</evidence>
<name>D9QVK1_ACEAZ</name>
<dbReference type="HOGENOM" id="CLU_030571_5_4_9"/>
<dbReference type="EMBL" id="CP002105">
    <property type="protein sequence ID" value="ADL12260.1"/>
    <property type="molecule type" value="Genomic_DNA"/>
</dbReference>
<dbReference type="eggNOG" id="COG0491">
    <property type="taxonomic scope" value="Bacteria"/>
</dbReference>
<dbReference type="KEGG" id="aar:Acear_0720"/>
<keyword evidence="4" id="KW-0862">Zinc</keyword>
<evidence type="ECO:0000256" key="1">
    <source>
        <dbReference type="ARBA" id="ARBA00001947"/>
    </source>
</evidence>
<dbReference type="InterPro" id="IPR036866">
    <property type="entry name" value="RibonucZ/Hydroxyglut_hydro"/>
</dbReference>
<dbReference type="Proteomes" id="UP000001661">
    <property type="component" value="Chromosome"/>
</dbReference>
<evidence type="ECO:0000313" key="7">
    <source>
        <dbReference type="Proteomes" id="UP000001661"/>
    </source>
</evidence>
<dbReference type="PANTHER" id="PTHR46233">
    <property type="entry name" value="HYDROXYACYLGLUTATHIONE HYDROLASE GLOC"/>
    <property type="match status" value="1"/>
</dbReference>
<keyword evidence="3" id="KW-0378">Hydrolase</keyword>
<proteinExistence type="predicted"/>
<protein>
    <submittedName>
        <fullName evidence="6">Beta-lactamase</fullName>
    </submittedName>
</protein>
<keyword evidence="7" id="KW-1185">Reference proteome</keyword>
<evidence type="ECO:0000256" key="2">
    <source>
        <dbReference type="ARBA" id="ARBA00022723"/>
    </source>
</evidence>
<dbReference type="Gene3D" id="3.60.15.10">
    <property type="entry name" value="Ribonuclease Z/Hydroxyacylglutathione hydrolase-like"/>
    <property type="match status" value="1"/>
</dbReference>
<dbReference type="InterPro" id="IPR001279">
    <property type="entry name" value="Metallo-B-lactamas"/>
</dbReference>
<dbReference type="AlphaFoldDB" id="D9QVK1"/>
<dbReference type="GO" id="GO:0046872">
    <property type="term" value="F:metal ion binding"/>
    <property type="evidence" value="ECO:0007669"/>
    <property type="project" value="UniProtKB-KW"/>
</dbReference>
<sequence>MIVKKIPVGSLGANCYMLGDEESGKAIVIDPGAEGAKILDLVNELSLELKYIVNTHGHYDHIGANQFLLQKSQSKLLIHQDDSEFLVDPKKNLSSLSISGKIEGPKADRLLTEGDEISCGKWELEVIHTPGHTPGGITLLGNGKLFVGDTIFARGVGRTDFPYGSKEVLMESIQEKLLPLADELEVFPGHGPKGKLGEIKASNPFL</sequence>
<dbReference type="SUPFAM" id="SSF56281">
    <property type="entry name" value="Metallo-hydrolase/oxidoreductase"/>
    <property type="match status" value="1"/>
</dbReference>
<reference evidence="6 7" key="1">
    <citation type="journal article" date="2010" name="Stand. Genomic Sci.">
        <title>Complete genome sequence of Acetohalobium arabaticum type strain (Z-7288).</title>
        <authorList>
            <person name="Sikorski J."/>
            <person name="Lapidus A."/>
            <person name="Chertkov O."/>
            <person name="Lucas S."/>
            <person name="Copeland A."/>
            <person name="Glavina Del Rio T."/>
            <person name="Nolan M."/>
            <person name="Tice H."/>
            <person name="Cheng J.F."/>
            <person name="Han C."/>
            <person name="Brambilla E."/>
            <person name="Pitluck S."/>
            <person name="Liolios K."/>
            <person name="Ivanova N."/>
            <person name="Mavromatis K."/>
            <person name="Mikhailova N."/>
            <person name="Pati A."/>
            <person name="Bruce D."/>
            <person name="Detter C."/>
            <person name="Tapia R."/>
            <person name="Goodwin L."/>
            <person name="Chen A."/>
            <person name="Palaniappan K."/>
            <person name="Land M."/>
            <person name="Hauser L."/>
            <person name="Chang Y.J."/>
            <person name="Jeffries C.D."/>
            <person name="Rohde M."/>
            <person name="Goker M."/>
            <person name="Spring S."/>
            <person name="Woyke T."/>
            <person name="Bristow J."/>
            <person name="Eisen J.A."/>
            <person name="Markowitz V."/>
            <person name="Hugenholtz P."/>
            <person name="Kyrpides N.C."/>
            <person name="Klenk H.P."/>
        </authorList>
    </citation>
    <scope>NUCLEOTIDE SEQUENCE [LARGE SCALE GENOMIC DNA]</scope>
    <source>
        <strain evidence="7">ATCC 49924 / DSM 5501 / Z-7288</strain>
    </source>
</reference>
<gene>
    <name evidence="6" type="ordered locus">Acear_0720</name>
</gene>
<dbReference type="Pfam" id="PF00753">
    <property type="entry name" value="Lactamase_B"/>
    <property type="match status" value="1"/>
</dbReference>
<evidence type="ECO:0000259" key="5">
    <source>
        <dbReference type="SMART" id="SM00849"/>
    </source>
</evidence>
<dbReference type="SMART" id="SM00849">
    <property type="entry name" value="Lactamase_B"/>
    <property type="match status" value="1"/>
</dbReference>
<dbReference type="RefSeq" id="WP_013277706.1">
    <property type="nucleotide sequence ID" value="NC_014378.1"/>
</dbReference>
<dbReference type="STRING" id="574087.Acear_0720"/>
<dbReference type="GO" id="GO:0016787">
    <property type="term" value="F:hydrolase activity"/>
    <property type="evidence" value="ECO:0007669"/>
    <property type="project" value="UniProtKB-KW"/>
</dbReference>
<dbReference type="OrthoDB" id="9802248at2"/>
<evidence type="ECO:0000313" key="6">
    <source>
        <dbReference type="EMBL" id="ADL12260.1"/>
    </source>
</evidence>
<feature type="domain" description="Metallo-beta-lactamase" evidence="5">
    <location>
        <begin position="12"/>
        <end position="190"/>
    </location>
</feature>